<sequence length="313" mass="33986">MFGAKAFSADDIPDQAGKVYLVTGGTNGLGLETCRQLLKKNATVYFTARNPDKADAVVREIVGTKNHGQSNGDLHVVHLDLSDLESVKKGADTFKAQTKRLDVLINNAGIMATPPSTTKQGYEIQFGTNHMGHALLTKLLMPKLLETAKEPGSDVRIVNLSSAGHQMPPKGGLVLKDVKSDMASTITWVRYGQSKLANILFTRELARRYPTIKSMALHPGGINTGLSQPFQDANPWLALLMSPVRMLLTNVQDGALTQLFAATSPNAKSGQYYVPVAKESSGSTYSQDPKLAAELWDWTEAELARLGYNNENE</sequence>
<comment type="caution">
    <text evidence="5">The sequence shown here is derived from an EMBL/GenBank/DDBJ whole genome shotgun (WGS) entry which is preliminary data.</text>
</comment>
<dbReference type="PANTHER" id="PTHR24320">
    <property type="entry name" value="RETINOL DEHYDROGENASE"/>
    <property type="match status" value="1"/>
</dbReference>
<dbReference type="PANTHER" id="PTHR24320:SF282">
    <property type="entry name" value="WW DOMAIN-CONTAINING OXIDOREDUCTASE"/>
    <property type="match status" value="1"/>
</dbReference>
<keyword evidence="2" id="KW-0521">NADP</keyword>
<evidence type="ECO:0008006" key="7">
    <source>
        <dbReference type="Google" id="ProtNLM"/>
    </source>
</evidence>
<evidence type="ECO:0000256" key="2">
    <source>
        <dbReference type="ARBA" id="ARBA00022857"/>
    </source>
</evidence>
<accession>A0ABR3ZZ01</accession>
<organism evidence="5 6">
    <name type="scientific">Stereocaulon virgatum</name>
    <dbReference type="NCBI Taxonomy" id="373712"/>
    <lineage>
        <taxon>Eukaryota</taxon>
        <taxon>Fungi</taxon>
        <taxon>Dikarya</taxon>
        <taxon>Ascomycota</taxon>
        <taxon>Pezizomycotina</taxon>
        <taxon>Lecanoromycetes</taxon>
        <taxon>OSLEUM clade</taxon>
        <taxon>Lecanoromycetidae</taxon>
        <taxon>Lecanorales</taxon>
        <taxon>Lecanorineae</taxon>
        <taxon>Stereocaulaceae</taxon>
        <taxon>Stereocaulon</taxon>
    </lineage>
</organism>
<dbReference type="PRINTS" id="PR00080">
    <property type="entry name" value="SDRFAMILY"/>
</dbReference>
<dbReference type="InterPro" id="IPR036291">
    <property type="entry name" value="NAD(P)-bd_dom_sf"/>
</dbReference>
<evidence type="ECO:0000256" key="4">
    <source>
        <dbReference type="RuleBase" id="RU000363"/>
    </source>
</evidence>
<evidence type="ECO:0000256" key="1">
    <source>
        <dbReference type="ARBA" id="ARBA00006484"/>
    </source>
</evidence>
<dbReference type="CDD" id="cd05327">
    <property type="entry name" value="retinol-DH_like_SDR_c_like"/>
    <property type="match status" value="1"/>
</dbReference>
<protein>
    <recommendedName>
        <fullName evidence="7">Oxidoreductase</fullName>
    </recommendedName>
</protein>
<dbReference type="InterPro" id="IPR002347">
    <property type="entry name" value="SDR_fam"/>
</dbReference>
<comment type="similarity">
    <text evidence="1 4">Belongs to the short-chain dehydrogenases/reductases (SDR) family.</text>
</comment>
<dbReference type="EMBL" id="JBEFKJ010000035">
    <property type="protein sequence ID" value="KAL2037981.1"/>
    <property type="molecule type" value="Genomic_DNA"/>
</dbReference>
<evidence type="ECO:0000256" key="3">
    <source>
        <dbReference type="ARBA" id="ARBA00023002"/>
    </source>
</evidence>
<proteinExistence type="inferred from homology"/>
<dbReference type="SUPFAM" id="SSF51735">
    <property type="entry name" value="NAD(P)-binding Rossmann-fold domains"/>
    <property type="match status" value="1"/>
</dbReference>
<gene>
    <name evidence="5" type="ORF">N7G274_009200</name>
</gene>
<keyword evidence="6" id="KW-1185">Reference proteome</keyword>
<dbReference type="PRINTS" id="PR00081">
    <property type="entry name" value="GDHRDH"/>
</dbReference>
<name>A0ABR3ZZ01_9LECA</name>
<dbReference type="Pfam" id="PF00106">
    <property type="entry name" value="adh_short"/>
    <property type="match status" value="1"/>
</dbReference>
<evidence type="ECO:0000313" key="5">
    <source>
        <dbReference type="EMBL" id="KAL2037981.1"/>
    </source>
</evidence>
<dbReference type="Proteomes" id="UP001590950">
    <property type="component" value="Unassembled WGS sequence"/>
</dbReference>
<keyword evidence="3" id="KW-0560">Oxidoreductase</keyword>
<dbReference type="Gene3D" id="3.40.50.720">
    <property type="entry name" value="NAD(P)-binding Rossmann-like Domain"/>
    <property type="match status" value="1"/>
</dbReference>
<reference evidence="5 6" key="1">
    <citation type="submission" date="2024-09" db="EMBL/GenBank/DDBJ databases">
        <title>Rethinking Asexuality: The Enigmatic Case of Functional Sexual Genes in Lepraria (Stereocaulaceae).</title>
        <authorList>
            <person name="Doellman M."/>
            <person name="Sun Y."/>
            <person name="Barcenas-Pena A."/>
            <person name="Lumbsch H.T."/>
            <person name="Grewe F."/>
        </authorList>
    </citation>
    <scope>NUCLEOTIDE SEQUENCE [LARGE SCALE GENOMIC DNA]</scope>
    <source>
        <strain evidence="5 6">Mercado 3170</strain>
    </source>
</reference>
<evidence type="ECO:0000313" key="6">
    <source>
        <dbReference type="Proteomes" id="UP001590950"/>
    </source>
</evidence>